<protein>
    <submittedName>
        <fullName evidence="3">Adenylate/guanylate cyclase domain-containing protein</fullName>
    </submittedName>
</protein>
<feature type="domain" description="Guanylate cyclase" evidence="2">
    <location>
        <begin position="14"/>
        <end position="128"/>
    </location>
</feature>
<dbReference type="PROSITE" id="PS50005">
    <property type="entry name" value="TPR"/>
    <property type="match status" value="1"/>
</dbReference>
<dbReference type="InterPro" id="IPR019734">
    <property type="entry name" value="TPR_rpt"/>
</dbReference>
<dbReference type="Pfam" id="PF00211">
    <property type="entry name" value="Guanylate_cyc"/>
    <property type="match status" value="1"/>
</dbReference>
<dbReference type="GO" id="GO:0006171">
    <property type="term" value="P:cAMP biosynthetic process"/>
    <property type="evidence" value="ECO:0007669"/>
    <property type="project" value="TreeGrafter"/>
</dbReference>
<dbReference type="Gene3D" id="1.25.40.10">
    <property type="entry name" value="Tetratricopeptide repeat domain"/>
    <property type="match status" value="1"/>
</dbReference>
<dbReference type="InterPro" id="IPR001054">
    <property type="entry name" value="A/G_cyclase"/>
</dbReference>
<dbReference type="Pfam" id="PF13432">
    <property type="entry name" value="TPR_16"/>
    <property type="match status" value="1"/>
</dbReference>
<dbReference type="Proteomes" id="UP000605848">
    <property type="component" value="Unassembled WGS sequence"/>
</dbReference>
<name>A0A936Z7V5_9HYPH</name>
<organism evidence="3 4">
    <name type="scientific">Microvirga aerilata</name>
    <dbReference type="NCBI Taxonomy" id="670292"/>
    <lineage>
        <taxon>Bacteria</taxon>
        <taxon>Pseudomonadati</taxon>
        <taxon>Pseudomonadota</taxon>
        <taxon>Alphaproteobacteria</taxon>
        <taxon>Hyphomicrobiales</taxon>
        <taxon>Methylobacteriaceae</taxon>
        <taxon>Microvirga</taxon>
    </lineage>
</organism>
<evidence type="ECO:0000256" key="1">
    <source>
        <dbReference type="PROSITE-ProRule" id="PRU00339"/>
    </source>
</evidence>
<dbReference type="GO" id="GO:0004016">
    <property type="term" value="F:adenylate cyclase activity"/>
    <property type="evidence" value="ECO:0007669"/>
    <property type="project" value="UniProtKB-ARBA"/>
</dbReference>
<dbReference type="InterPro" id="IPR029787">
    <property type="entry name" value="Nucleotide_cyclase"/>
</dbReference>
<evidence type="ECO:0000259" key="2">
    <source>
        <dbReference type="PROSITE" id="PS50125"/>
    </source>
</evidence>
<accession>A0A936Z7V5</accession>
<dbReference type="SMART" id="SM00028">
    <property type="entry name" value="TPR"/>
    <property type="match status" value="3"/>
</dbReference>
<dbReference type="EMBL" id="JAEQMY010000011">
    <property type="protein sequence ID" value="MBL0404246.1"/>
    <property type="molecule type" value="Genomic_DNA"/>
</dbReference>
<gene>
    <name evidence="3" type="ORF">JKG68_09730</name>
</gene>
<reference evidence="3" key="1">
    <citation type="submission" date="2021-01" db="EMBL/GenBank/DDBJ databases">
        <title>Microvirga sp.</title>
        <authorList>
            <person name="Kim M.K."/>
        </authorList>
    </citation>
    <scope>NUCLEOTIDE SEQUENCE</scope>
    <source>
        <strain evidence="3">5420S-16</strain>
    </source>
</reference>
<dbReference type="RefSeq" id="WP_202058735.1">
    <property type="nucleotide sequence ID" value="NZ_JAEQMY010000011.1"/>
</dbReference>
<keyword evidence="4" id="KW-1185">Reference proteome</keyword>
<dbReference type="SMART" id="SM00044">
    <property type="entry name" value="CYCc"/>
    <property type="match status" value="1"/>
</dbReference>
<dbReference type="SUPFAM" id="SSF55073">
    <property type="entry name" value="Nucleotide cyclase"/>
    <property type="match status" value="1"/>
</dbReference>
<keyword evidence="1" id="KW-0802">TPR repeat</keyword>
<comment type="caution">
    <text evidence="3">The sequence shown here is derived from an EMBL/GenBank/DDBJ whole genome shotgun (WGS) entry which is preliminary data.</text>
</comment>
<sequence>MDRQEHRVERRLAAIFAADVAGYVRLMGQDEVGTLRSLTAHRQIMDQLIAEHGGRIANTAGDSVLAEFPSAVDAVQCAVEIQHALSQANHDIPEGHRLEFRIGIHVGDVMVQGGDLLGDGVNVAARLESLAEPGTVYISDATHMYVRRLPTLGFDDLGPQEIKSIDERVRVYRVAASPSAPLTSAQAARPAKVLSLPDKPSIAVLPFMNMSPDPEQAFFADGMTEDIITGLSRLKWLFVIARNSTLAYQSRAVDVRQVGQDLGVRYVLEGGVRVSGRRMRITSQLVEAASGRHIWAERYDRQLDDVFAVQDEITSSVVAAIEPHLYAEEGARVASQSPDHISTWGLVVRSITLISKLGRKENEEAQSLLERAITIEPTYAKAPAILSWALWWAGYNYWLPDWDQSAAEAQRYAEQALALDASEPWARMMLGLCVSADGQHERALPDLEAALRVNPSFALAHTIYGWALARAGRFDDAVLGTQMALRLSPADTFLSFYEFFHGFTLLVSGRFKDALPYLRRGIVAFPNVPTHFAPLISCHGHLGLLDQTEALLAHRNSFAAPPLTVSLVRNMLRKFAYGPIIAEGLIKAGVPES</sequence>
<feature type="repeat" description="TPR" evidence="1">
    <location>
        <begin position="424"/>
        <end position="457"/>
    </location>
</feature>
<dbReference type="GO" id="GO:0035556">
    <property type="term" value="P:intracellular signal transduction"/>
    <property type="evidence" value="ECO:0007669"/>
    <property type="project" value="InterPro"/>
</dbReference>
<dbReference type="CDD" id="cd07302">
    <property type="entry name" value="CHD"/>
    <property type="match status" value="1"/>
</dbReference>
<dbReference type="Gene3D" id="3.40.50.10070">
    <property type="entry name" value="TolB, N-terminal domain"/>
    <property type="match status" value="1"/>
</dbReference>
<dbReference type="InterPro" id="IPR050697">
    <property type="entry name" value="Adenylyl/Guanylyl_Cyclase_3/4"/>
</dbReference>
<evidence type="ECO:0000313" key="3">
    <source>
        <dbReference type="EMBL" id="MBL0404246.1"/>
    </source>
</evidence>
<dbReference type="PROSITE" id="PS50125">
    <property type="entry name" value="GUANYLATE_CYCLASE_2"/>
    <property type="match status" value="1"/>
</dbReference>
<dbReference type="SUPFAM" id="SSF48452">
    <property type="entry name" value="TPR-like"/>
    <property type="match status" value="1"/>
</dbReference>
<dbReference type="PANTHER" id="PTHR43081">
    <property type="entry name" value="ADENYLATE CYCLASE, TERMINAL-DIFFERENTIATION SPECIFIC-RELATED"/>
    <property type="match status" value="1"/>
</dbReference>
<proteinExistence type="predicted"/>
<evidence type="ECO:0000313" key="4">
    <source>
        <dbReference type="Proteomes" id="UP000605848"/>
    </source>
</evidence>
<dbReference type="AlphaFoldDB" id="A0A936Z7V5"/>
<dbReference type="Gene3D" id="3.30.70.1230">
    <property type="entry name" value="Nucleotide cyclase"/>
    <property type="match status" value="1"/>
</dbReference>
<dbReference type="InterPro" id="IPR011990">
    <property type="entry name" value="TPR-like_helical_dom_sf"/>
</dbReference>
<dbReference type="PANTHER" id="PTHR43081:SF19">
    <property type="entry name" value="PH-SENSITIVE ADENYLATE CYCLASE RV1264"/>
    <property type="match status" value="1"/>
</dbReference>